<organism evidence="1 2">
    <name type="scientific">Tautonia plasticadhaerens</name>
    <dbReference type="NCBI Taxonomy" id="2527974"/>
    <lineage>
        <taxon>Bacteria</taxon>
        <taxon>Pseudomonadati</taxon>
        <taxon>Planctomycetota</taxon>
        <taxon>Planctomycetia</taxon>
        <taxon>Isosphaerales</taxon>
        <taxon>Isosphaeraceae</taxon>
        <taxon>Tautonia</taxon>
    </lineage>
</organism>
<keyword evidence="2" id="KW-1185">Reference proteome</keyword>
<evidence type="ECO:0000313" key="1">
    <source>
        <dbReference type="EMBL" id="QDV39430.1"/>
    </source>
</evidence>
<dbReference type="Proteomes" id="UP000317835">
    <property type="component" value="Plasmid pElP_2"/>
</dbReference>
<keyword evidence="1" id="KW-0614">Plasmid</keyword>
<protein>
    <submittedName>
        <fullName evidence="1">Uncharacterized protein</fullName>
    </submittedName>
</protein>
<proteinExistence type="predicted"/>
<dbReference type="AlphaFoldDB" id="A0A518HF00"/>
<sequence length="50" mass="5297">MVVLILAFGKGEKANLSAAERKEVATLLGELDEVVSRKFGGGRGRPGRGR</sequence>
<accession>A0A518HF00</accession>
<dbReference type="RefSeq" id="WP_197447195.1">
    <property type="nucleotide sequence ID" value="NZ_CP036428.1"/>
</dbReference>
<reference evidence="1 2" key="1">
    <citation type="submission" date="2019-02" db="EMBL/GenBank/DDBJ databases">
        <title>Deep-cultivation of Planctomycetes and their phenomic and genomic characterization uncovers novel biology.</title>
        <authorList>
            <person name="Wiegand S."/>
            <person name="Jogler M."/>
            <person name="Boedeker C."/>
            <person name="Pinto D."/>
            <person name="Vollmers J."/>
            <person name="Rivas-Marin E."/>
            <person name="Kohn T."/>
            <person name="Peeters S.H."/>
            <person name="Heuer A."/>
            <person name="Rast P."/>
            <person name="Oberbeckmann S."/>
            <person name="Bunk B."/>
            <person name="Jeske O."/>
            <person name="Meyerdierks A."/>
            <person name="Storesund J.E."/>
            <person name="Kallscheuer N."/>
            <person name="Luecker S."/>
            <person name="Lage O.M."/>
            <person name="Pohl T."/>
            <person name="Merkel B.J."/>
            <person name="Hornburger P."/>
            <person name="Mueller R.-W."/>
            <person name="Bruemmer F."/>
            <person name="Labrenz M."/>
            <person name="Spormann A.M."/>
            <person name="Op den Camp H."/>
            <person name="Overmann J."/>
            <person name="Amann R."/>
            <person name="Jetten M.S.M."/>
            <person name="Mascher T."/>
            <person name="Medema M.H."/>
            <person name="Devos D.P."/>
            <person name="Kaster A.-K."/>
            <person name="Ovreas L."/>
            <person name="Rohde M."/>
            <person name="Galperin M.Y."/>
            <person name="Jogler C."/>
        </authorList>
    </citation>
    <scope>NUCLEOTIDE SEQUENCE [LARGE SCALE GENOMIC DNA]</scope>
    <source>
        <strain evidence="1 2">ElP</strain>
        <plasmid evidence="2">pelp_2</plasmid>
    </source>
</reference>
<name>A0A518HF00_9BACT</name>
<dbReference type="EMBL" id="CP036428">
    <property type="protein sequence ID" value="QDV39430.1"/>
    <property type="molecule type" value="Genomic_DNA"/>
</dbReference>
<gene>
    <name evidence="1" type="ORF">ElP_73970</name>
</gene>
<geneLocation type="plasmid" evidence="2">
    <name>pelp_2</name>
</geneLocation>
<dbReference type="KEGG" id="tpla:ElP_73970"/>
<evidence type="ECO:0000313" key="2">
    <source>
        <dbReference type="Proteomes" id="UP000317835"/>
    </source>
</evidence>